<evidence type="ECO:0000256" key="1">
    <source>
        <dbReference type="SAM" id="SignalP"/>
    </source>
</evidence>
<dbReference type="SMART" id="SM00131">
    <property type="entry name" value="KU"/>
    <property type="match status" value="1"/>
</dbReference>
<feature type="chain" id="PRO_5041931044" description="BPTI/Kunitz inhibitor domain-containing protein" evidence="1">
    <location>
        <begin position="21"/>
        <end position="201"/>
    </location>
</feature>
<feature type="domain" description="BPTI/Kunitz inhibitor" evidence="2">
    <location>
        <begin position="28"/>
        <end position="81"/>
    </location>
</feature>
<dbReference type="InterPro" id="IPR002223">
    <property type="entry name" value="Kunitz_BPTI"/>
</dbReference>
<sequence length="201" mass="22205">MNSKIALLLSILVVSYSVYCEYVRPAKCNLYDDWGTNPCSKESSIRFYYDPSMDKCLAFRFSGCGGNENSFTREYDCPRECYDPDRMHCPGNTTATLTTAGTTHPCGSGENKKGLPTCVSTAEQLTFCNPTGPGICCRTEVRYLYTNDSSPSGHGCPGGEEMGMKYLQDGKAPLAKNCSREDFCPKGYTCTKGNYYSYCCK</sequence>
<dbReference type="PROSITE" id="PS50279">
    <property type="entry name" value="BPTI_KUNITZ_2"/>
    <property type="match status" value="1"/>
</dbReference>
<evidence type="ECO:0000259" key="2">
    <source>
        <dbReference type="PROSITE" id="PS50279"/>
    </source>
</evidence>
<dbReference type="PANTHER" id="PTHR47248">
    <property type="entry name" value="PROTEIN CBG06772"/>
    <property type="match status" value="1"/>
</dbReference>
<gene>
    <name evidence="3" type="ORF">L5515_007422</name>
</gene>
<dbReference type="Gene3D" id="4.10.410.10">
    <property type="entry name" value="Pancreatic trypsin inhibitor Kunitz domain"/>
    <property type="match status" value="1"/>
</dbReference>
<dbReference type="PANTHER" id="PTHR47248:SF6">
    <property type="entry name" value="BPTI_KUNITZ INHIBITOR DOMAIN-CONTAINING PROTEIN"/>
    <property type="match status" value="1"/>
</dbReference>
<keyword evidence="4" id="KW-1185">Reference proteome</keyword>
<feature type="signal peptide" evidence="1">
    <location>
        <begin position="1"/>
        <end position="20"/>
    </location>
</feature>
<name>A0AAE9F351_CAEBR</name>
<dbReference type="EMBL" id="CP092624">
    <property type="protein sequence ID" value="UMM34271.1"/>
    <property type="molecule type" value="Genomic_DNA"/>
</dbReference>
<accession>A0AAE9F351</accession>
<dbReference type="SUPFAM" id="SSF57362">
    <property type="entry name" value="BPTI-like"/>
    <property type="match status" value="1"/>
</dbReference>
<dbReference type="InterPro" id="IPR020901">
    <property type="entry name" value="Prtase_inh_Kunz-CS"/>
</dbReference>
<dbReference type="Proteomes" id="UP000829354">
    <property type="component" value="Chromosome V"/>
</dbReference>
<dbReference type="InterPro" id="IPR052861">
    <property type="entry name" value="BPTI/Kunitz_domain"/>
</dbReference>
<proteinExistence type="predicted"/>
<dbReference type="GO" id="GO:0004867">
    <property type="term" value="F:serine-type endopeptidase inhibitor activity"/>
    <property type="evidence" value="ECO:0007669"/>
    <property type="project" value="InterPro"/>
</dbReference>
<organism evidence="3 4">
    <name type="scientific">Caenorhabditis briggsae</name>
    <dbReference type="NCBI Taxonomy" id="6238"/>
    <lineage>
        <taxon>Eukaryota</taxon>
        <taxon>Metazoa</taxon>
        <taxon>Ecdysozoa</taxon>
        <taxon>Nematoda</taxon>
        <taxon>Chromadorea</taxon>
        <taxon>Rhabditida</taxon>
        <taxon>Rhabditina</taxon>
        <taxon>Rhabditomorpha</taxon>
        <taxon>Rhabditoidea</taxon>
        <taxon>Rhabditidae</taxon>
        <taxon>Peloderinae</taxon>
        <taxon>Caenorhabditis</taxon>
    </lineage>
</organism>
<keyword evidence="1" id="KW-0732">Signal</keyword>
<dbReference type="AlphaFoldDB" id="A0AAE9F351"/>
<reference evidence="3 4" key="1">
    <citation type="submission" date="2022-04" db="EMBL/GenBank/DDBJ databases">
        <title>Chromosome-level reference genomes for two strains of Caenorhabditis briggsae: an improved platform for comparative genomics.</title>
        <authorList>
            <person name="Stevens L."/>
            <person name="Andersen E."/>
        </authorList>
    </citation>
    <scope>NUCLEOTIDE SEQUENCE [LARGE SCALE GENOMIC DNA]</scope>
    <source>
        <strain evidence="3">VX34</strain>
        <tissue evidence="3">Whole-organism</tissue>
    </source>
</reference>
<dbReference type="Pfam" id="PF00014">
    <property type="entry name" value="Kunitz_BPTI"/>
    <property type="match status" value="1"/>
</dbReference>
<evidence type="ECO:0000313" key="4">
    <source>
        <dbReference type="Proteomes" id="UP000829354"/>
    </source>
</evidence>
<dbReference type="PROSITE" id="PS00280">
    <property type="entry name" value="BPTI_KUNITZ_1"/>
    <property type="match status" value="1"/>
</dbReference>
<protein>
    <recommendedName>
        <fullName evidence="2">BPTI/Kunitz inhibitor domain-containing protein</fullName>
    </recommendedName>
</protein>
<evidence type="ECO:0000313" key="3">
    <source>
        <dbReference type="EMBL" id="UMM34271.1"/>
    </source>
</evidence>
<dbReference type="InterPro" id="IPR036880">
    <property type="entry name" value="Kunitz_BPTI_sf"/>
</dbReference>